<dbReference type="PANTHER" id="PTHR42883:SF2">
    <property type="entry name" value="THYMIDYLYLTRANSFERASE"/>
    <property type="match status" value="1"/>
</dbReference>
<evidence type="ECO:0000259" key="1">
    <source>
        <dbReference type="Pfam" id="PF00483"/>
    </source>
</evidence>
<organism evidence="2 3">
    <name type="scientific">Pelotomaculum schinkii</name>
    <dbReference type="NCBI Taxonomy" id="78350"/>
    <lineage>
        <taxon>Bacteria</taxon>
        <taxon>Bacillati</taxon>
        <taxon>Bacillota</taxon>
        <taxon>Clostridia</taxon>
        <taxon>Eubacteriales</taxon>
        <taxon>Desulfotomaculaceae</taxon>
        <taxon>Pelotomaculum</taxon>
    </lineage>
</organism>
<dbReference type="NCBIfam" id="TIGR01208">
    <property type="entry name" value="rmlA_long"/>
    <property type="match status" value="1"/>
</dbReference>
<gene>
    <name evidence="2" type="primary">rmlA_1</name>
    <name evidence="2" type="ORF">Psch_00116</name>
</gene>
<dbReference type="GO" id="GO:0008879">
    <property type="term" value="F:glucose-1-phosphate thymidylyltransferase activity"/>
    <property type="evidence" value="ECO:0007669"/>
    <property type="project" value="UniProtKB-EC"/>
</dbReference>
<dbReference type="InterPro" id="IPR005908">
    <property type="entry name" value="G1P_thy_trans_l"/>
</dbReference>
<dbReference type="CDD" id="cd04189">
    <property type="entry name" value="G1P_TT_long"/>
    <property type="match status" value="1"/>
</dbReference>
<keyword evidence="3" id="KW-1185">Reference proteome</keyword>
<dbReference type="Proteomes" id="UP000298324">
    <property type="component" value="Unassembled WGS sequence"/>
</dbReference>
<dbReference type="EMBL" id="QFGA01000001">
    <property type="protein sequence ID" value="TEB06584.1"/>
    <property type="molecule type" value="Genomic_DNA"/>
</dbReference>
<dbReference type="SUPFAM" id="SSF53448">
    <property type="entry name" value="Nucleotide-diphospho-sugar transferases"/>
    <property type="match status" value="1"/>
</dbReference>
<dbReference type="Gene3D" id="2.160.10.10">
    <property type="entry name" value="Hexapeptide repeat proteins"/>
    <property type="match status" value="1"/>
</dbReference>
<dbReference type="EC" id="2.7.7.24" evidence="2"/>
<dbReference type="AlphaFoldDB" id="A0A4Y7RC77"/>
<dbReference type="InterPro" id="IPR005835">
    <property type="entry name" value="NTP_transferase_dom"/>
</dbReference>
<comment type="caution">
    <text evidence="2">The sequence shown here is derived from an EMBL/GenBank/DDBJ whole genome shotgun (WGS) entry which is preliminary data.</text>
</comment>
<reference evidence="2 3" key="1">
    <citation type="journal article" date="2018" name="Environ. Microbiol.">
        <title>Novel energy conservation strategies and behaviour of Pelotomaculum schinkii driving syntrophic propionate catabolism.</title>
        <authorList>
            <person name="Hidalgo-Ahumada C.A.P."/>
            <person name="Nobu M.K."/>
            <person name="Narihiro T."/>
            <person name="Tamaki H."/>
            <person name="Liu W.T."/>
            <person name="Kamagata Y."/>
            <person name="Stams A.J.M."/>
            <person name="Imachi H."/>
            <person name="Sousa D.Z."/>
        </authorList>
    </citation>
    <scope>NUCLEOTIDE SEQUENCE [LARGE SCALE GENOMIC DNA]</scope>
    <source>
        <strain evidence="2 3">HH</strain>
    </source>
</reference>
<evidence type="ECO:0000313" key="3">
    <source>
        <dbReference type="Proteomes" id="UP000298324"/>
    </source>
</evidence>
<feature type="domain" description="Nucleotidyl transferase" evidence="1">
    <location>
        <begin position="2"/>
        <end position="236"/>
    </location>
</feature>
<accession>A0A4Y7RC77</accession>
<dbReference type="PANTHER" id="PTHR42883">
    <property type="entry name" value="GLUCOSE-1-PHOSPHATE THYMIDYLTRANSFERASE"/>
    <property type="match status" value="1"/>
</dbReference>
<evidence type="ECO:0000313" key="2">
    <source>
        <dbReference type="EMBL" id="TEB06584.1"/>
    </source>
</evidence>
<keyword evidence="2" id="KW-0548">Nucleotidyltransferase</keyword>
<dbReference type="Pfam" id="PF00483">
    <property type="entry name" value="NTP_transferase"/>
    <property type="match status" value="1"/>
</dbReference>
<keyword evidence="2" id="KW-0808">Transferase</keyword>
<dbReference type="Gene3D" id="3.90.550.10">
    <property type="entry name" value="Spore Coat Polysaccharide Biosynthesis Protein SpsA, Chain A"/>
    <property type="match status" value="1"/>
</dbReference>
<dbReference type="InterPro" id="IPR029044">
    <property type="entry name" value="Nucleotide-diphossugar_trans"/>
</dbReference>
<proteinExistence type="predicted"/>
<sequence length="355" mass="38824">MKALILCGGKGTRLRPLTHTMAKQLIPVANKPIIQIVIEQVRDAGISDIGIVISPETGEQVRKAIGNGARWDATINYILQNEPGGLAHAVKSARLFLEDYPFLMFLGDNLIQGGVSQSVKDFNNSSNEAMIHLKEVANPCQFGVAVLGDNKQVVRLIEKPAEPPSNLAMVGIYLFRPAIHSAIDRIKPSWRGELEITDAIQAMIESGNPVEAKILEGWWLDTGKKDDILEANRVVLDEYTRPVCNGQVDQNSRVVGRVAIGSGSKVVNSVIRGPAVIGENVMIEDSFIGPYTALGNKSVLENVSIEHSVVLNNCFLKDVERIEDSLIGNNTRVSRVMDQRKAVRIFLGDDSEVLI</sequence>
<name>A0A4Y7RC77_9FIRM</name>
<protein>
    <submittedName>
        <fullName evidence="2">Glucose-1-phosphate thymidylyltransferase</fullName>
        <ecNumber evidence="2">2.7.7.24</ecNumber>
    </submittedName>
</protein>